<organism evidence="1 2">
    <name type="scientific">Cyanobium usitatum str. Tous</name>
    <dbReference type="NCBI Taxonomy" id="2116684"/>
    <lineage>
        <taxon>Bacteria</taxon>
        <taxon>Bacillati</taxon>
        <taxon>Cyanobacteriota</taxon>
        <taxon>Cyanophyceae</taxon>
        <taxon>Synechococcales</taxon>
        <taxon>Prochlorococcaceae</taxon>
        <taxon>Cyanobium</taxon>
    </lineage>
</organism>
<evidence type="ECO:0000313" key="1">
    <source>
        <dbReference type="EMBL" id="PSJ07418.1"/>
    </source>
</evidence>
<keyword evidence="2" id="KW-1185">Reference proteome</keyword>
<sequence>MANNAFYKRMWDEVLHKGFWEGDIWNLVLSGEIRSHHLNISTVRDESLEPQYYVGMLQAVHFMAQHDSLTGLANRSMLMEQLERNLVLAKRHGRGVALL</sequence>
<protein>
    <submittedName>
        <fullName evidence="1">Uncharacterized protein</fullName>
    </submittedName>
</protein>
<dbReference type="InterPro" id="IPR035965">
    <property type="entry name" value="PAS-like_dom_sf"/>
</dbReference>
<dbReference type="Gene3D" id="3.30.70.270">
    <property type="match status" value="1"/>
</dbReference>
<reference evidence="1 2" key="1">
    <citation type="journal article" date="2018" name="Environ. Microbiol.">
        <title>Ecological and genomic features of two widespread freshwater picocyanobacteria.</title>
        <authorList>
            <person name="Cabello-Yeves P.J."/>
            <person name="Picazo A."/>
            <person name="Camacho A."/>
            <person name="Callieri C."/>
            <person name="Rosselli R."/>
            <person name="Roda-Garcia J.J."/>
            <person name="Coutinho F.H."/>
            <person name="Rodriguez-Valera F."/>
        </authorList>
    </citation>
    <scope>NUCLEOTIDE SEQUENCE [LARGE SCALE GENOMIC DNA]</scope>
    <source>
        <strain evidence="1 2">Tous</strain>
    </source>
</reference>
<proteinExistence type="predicted"/>
<dbReference type="EMBL" id="PXXO01000001">
    <property type="protein sequence ID" value="PSJ07418.1"/>
    <property type="molecule type" value="Genomic_DNA"/>
</dbReference>
<accession>A0A2P7N1S5</accession>
<gene>
    <name evidence="1" type="ORF">C7K55_01450</name>
</gene>
<dbReference type="SUPFAM" id="SSF55785">
    <property type="entry name" value="PYP-like sensor domain (PAS domain)"/>
    <property type="match status" value="1"/>
</dbReference>
<comment type="caution">
    <text evidence="1">The sequence shown here is derived from an EMBL/GenBank/DDBJ whole genome shotgun (WGS) entry which is preliminary data.</text>
</comment>
<dbReference type="Proteomes" id="UP000243002">
    <property type="component" value="Unassembled WGS sequence"/>
</dbReference>
<evidence type="ECO:0000313" key="2">
    <source>
        <dbReference type="Proteomes" id="UP000243002"/>
    </source>
</evidence>
<dbReference type="Gene3D" id="3.30.450.20">
    <property type="entry name" value="PAS domain"/>
    <property type="match status" value="1"/>
</dbReference>
<name>A0A2P7N1S5_9CYAN</name>
<dbReference type="InterPro" id="IPR043128">
    <property type="entry name" value="Rev_trsase/Diguanyl_cyclase"/>
</dbReference>
<dbReference type="AlphaFoldDB" id="A0A2P7N1S5"/>